<dbReference type="Gene3D" id="3.40.50.2300">
    <property type="match status" value="1"/>
</dbReference>
<dbReference type="Gene3D" id="6.10.250.690">
    <property type="match status" value="1"/>
</dbReference>
<dbReference type="GO" id="GO:0032993">
    <property type="term" value="C:protein-DNA complex"/>
    <property type="evidence" value="ECO:0007669"/>
    <property type="project" value="TreeGrafter"/>
</dbReference>
<feature type="DNA-binding region" description="OmpR/PhoB-type" evidence="7">
    <location>
        <begin position="123"/>
        <end position="221"/>
    </location>
</feature>
<keyword evidence="2" id="KW-0902">Two-component regulatory system</keyword>
<evidence type="ECO:0000256" key="4">
    <source>
        <dbReference type="ARBA" id="ARBA00023125"/>
    </source>
</evidence>
<evidence type="ECO:0000313" key="11">
    <source>
        <dbReference type="Proteomes" id="UP000287547"/>
    </source>
</evidence>
<dbReference type="GO" id="GO:0006355">
    <property type="term" value="P:regulation of DNA-templated transcription"/>
    <property type="evidence" value="ECO:0007669"/>
    <property type="project" value="InterPro"/>
</dbReference>
<dbReference type="PROSITE" id="PS50110">
    <property type="entry name" value="RESPONSE_REGULATORY"/>
    <property type="match status" value="1"/>
</dbReference>
<dbReference type="InterPro" id="IPR039420">
    <property type="entry name" value="WalR-like"/>
</dbReference>
<dbReference type="PROSITE" id="PS51755">
    <property type="entry name" value="OMPR_PHOB"/>
    <property type="match status" value="1"/>
</dbReference>
<feature type="modified residue" description="4-aspartylphosphate" evidence="6">
    <location>
        <position position="51"/>
    </location>
</feature>
<protein>
    <submittedName>
        <fullName evidence="10">DNA-binding response regulator</fullName>
    </submittedName>
</protein>
<evidence type="ECO:0000313" key="10">
    <source>
        <dbReference type="EMBL" id="RSM83224.1"/>
    </source>
</evidence>
<feature type="domain" description="OmpR/PhoB-type" evidence="9">
    <location>
        <begin position="123"/>
        <end position="221"/>
    </location>
</feature>
<keyword evidence="3" id="KW-0805">Transcription regulation</keyword>
<evidence type="ECO:0000256" key="1">
    <source>
        <dbReference type="ARBA" id="ARBA00022553"/>
    </source>
</evidence>
<dbReference type="InterPro" id="IPR001789">
    <property type="entry name" value="Sig_transdc_resp-reg_receiver"/>
</dbReference>
<reference evidence="10 11" key="1">
    <citation type="submission" date="2018-05" db="EMBL/GenBank/DDBJ databases">
        <title>Evolution of GPA BGCs.</title>
        <authorList>
            <person name="Waglechner N."/>
            <person name="Wright G.D."/>
        </authorList>
    </citation>
    <scope>NUCLEOTIDE SEQUENCE [LARGE SCALE GENOMIC DNA]</scope>
    <source>
        <strain evidence="10 11">A82846</strain>
    </source>
</reference>
<dbReference type="AlphaFoldDB" id="A0A428Z718"/>
<dbReference type="SMART" id="SM00448">
    <property type="entry name" value="REC"/>
    <property type="match status" value="1"/>
</dbReference>
<comment type="caution">
    <text evidence="10">The sequence shown here is derived from an EMBL/GenBank/DDBJ whole genome shotgun (WGS) entry which is preliminary data.</text>
</comment>
<dbReference type="OrthoDB" id="116118at2"/>
<accession>A0A428Z718</accession>
<evidence type="ECO:0000256" key="6">
    <source>
        <dbReference type="PROSITE-ProRule" id="PRU00169"/>
    </source>
</evidence>
<dbReference type="GO" id="GO:0000156">
    <property type="term" value="F:phosphorelay response regulator activity"/>
    <property type="evidence" value="ECO:0007669"/>
    <property type="project" value="TreeGrafter"/>
</dbReference>
<evidence type="ECO:0000256" key="5">
    <source>
        <dbReference type="ARBA" id="ARBA00023163"/>
    </source>
</evidence>
<dbReference type="CDD" id="cd17624">
    <property type="entry name" value="REC_OmpR_PmrA-like"/>
    <property type="match status" value="1"/>
</dbReference>
<dbReference type="GO" id="GO:0005829">
    <property type="term" value="C:cytosol"/>
    <property type="evidence" value="ECO:0007669"/>
    <property type="project" value="TreeGrafter"/>
</dbReference>
<dbReference type="EMBL" id="QHKI01000020">
    <property type="protein sequence ID" value="RSM83224.1"/>
    <property type="molecule type" value="Genomic_DNA"/>
</dbReference>
<evidence type="ECO:0000256" key="7">
    <source>
        <dbReference type="PROSITE-ProRule" id="PRU01091"/>
    </source>
</evidence>
<dbReference type="InterPro" id="IPR001867">
    <property type="entry name" value="OmpR/PhoB-type_DNA-bd"/>
</dbReference>
<dbReference type="Gene3D" id="1.10.10.10">
    <property type="entry name" value="Winged helix-like DNA-binding domain superfamily/Winged helix DNA-binding domain"/>
    <property type="match status" value="1"/>
</dbReference>
<name>A0A428Z718_KIBAR</name>
<dbReference type="CDD" id="cd00383">
    <property type="entry name" value="trans_reg_C"/>
    <property type="match status" value="1"/>
</dbReference>
<dbReference type="RefSeq" id="WP_037273118.1">
    <property type="nucleotide sequence ID" value="NZ_QHKI01000020.1"/>
</dbReference>
<dbReference type="SMART" id="SM00862">
    <property type="entry name" value="Trans_reg_C"/>
    <property type="match status" value="1"/>
</dbReference>
<dbReference type="PANTHER" id="PTHR48111">
    <property type="entry name" value="REGULATOR OF RPOS"/>
    <property type="match status" value="1"/>
</dbReference>
<evidence type="ECO:0000256" key="3">
    <source>
        <dbReference type="ARBA" id="ARBA00023015"/>
    </source>
</evidence>
<proteinExistence type="predicted"/>
<dbReference type="Pfam" id="PF00072">
    <property type="entry name" value="Response_reg"/>
    <property type="match status" value="1"/>
</dbReference>
<dbReference type="SUPFAM" id="SSF52172">
    <property type="entry name" value="CheY-like"/>
    <property type="match status" value="1"/>
</dbReference>
<evidence type="ECO:0000259" key="8">
    <source>
        <dbReference type="PROSITE" id="PS50110"/>
    </source>
</evidence>
<sequence>MRLLVVEDDAAMAAVLLRGLRDEKHAVDHVSTLTAAEEACFLTDYALVVLDLGLPDGDGLTLCRQLKAEGRTRVFVLTARAGLTDKVRGLDAGADDYLTKPFDFPEFAARVRALLRRPVTMGDTNIEAGEIRMDVAAHRVWRSGVLVPLTPKEFTLLRYLMVRMGQVVTRTELLEQVWDMNYNGLSNVVDVHVASLRRKLDLSTSYVRLETVRRVGYHLYVRCTSDTGS</sequence>
<dbReference type="InterPro" id="IPR036388">
    <property type="entry name" value="WH-like_DNA-bd_sf"/>
</dbReference>
<keyword evidence="1 6" id="KW-0597">Phosphoprotein</keyword>
<keyword evidence="4 7" id="KW-0238">DNA-binding</keyword>
<keyword evidence="5" id="KW-0804">Transcription</keyword>
<evidence type="ECO:0000259" key="9">
    <source>
        <dbReference type="PROSITE" id="PS51755"/>
    </source>
</evidence>
<evidence type="ECO:0000256" key="2">
    <source>
        <dbReference type="ARBA" id="ARBA00023012"/>
    </source>
</evidence>
<dbReference type="InterPro" id="IPR011006">
    <property type="entry name" value="CheY-like_superfamily"/>
</dbReference>
<gene>
    <name evidence="10" type="ORF">DMH04_24165</name>
</gene>
<dbReference type="FunFam" id="1.10.10.10:FF:000005">
    <property type="entry name" value="Two-component system response regulator"/>
    <property type="match status" value="1"/>
</dbReference>
<dbReference type="Proteomes" id="UP000287547">
    <property type="component" value="Unassembled WGS sequence"/>
</dbReference>
<dbReference type="PANTHER" id="PTHR48111:SF36">
    <property type="entry name" value="TRANSCRIPTIONAL REGULATORY PROTEIN CUTR"/>
    <property type="match status" value="1"/>
</dbReference>
<organism evidence="10 11">
    <name type="scientific">Kibdelosporangium aridum</name>
    <dbReference type="NCBI Taxonomy" id="2030"/>
    <lineage>
        <taxon>Bacteria</taxon>
        <taxon>Bacillati</taxon>
        <taxon>Actinomycetota</taxon>
        <taxon>Actinomycetes</taxon>
        <taxon>Pseudonocardiales</taxon>
        <taxon>Pseudonocardiaceae</taxon>
        <taxon>Kibdelosporangium</taxon>
    </lineage>
</organism>
<feature type="domain" description="Response regulatory" evidence="8">
    <location>
        <begin position="2"/>
        <end position="115"/>
    </location>
</feature>
<dbReference type="GO" id="GO:0000976">
    <property type="term" value="F:transcription cis-regulatory region binding"/>
    <property type="evidence" value="ECO:0007669"/>
    <property type="project" value="TreeGrafter"/>
</dbReference>
<dbReference type="Pfam" id="PF00486">
    <property type="entry name" value="Trans_reg_C"/>
    <property type="match status" value="1"/>
</dbReference>